<organism evidence="2 3">
    <name type="scientific">Drosophila suzukii</name>
    <name type="common">Spotted-wing drosophila fruit fly</name>
    <dbReference type="NCBI Taxonomy" id="28584"/>
    <lineage>
        <taxon>Eukaryota</taxon>
        <taxon>Metazoa</taxon>
        <taxon>Ecdysozoa</taxon>
        <taxon>Arthropoda</taxon>
        <taxon>Hexapoda</taxon>
        <taxon>Insecta</taxon>
        <taxon>Pterygota</taxon>
        <taxon>Neoptera</taxon>
        <taxon>Endopterygota</taxon>
        <taxon>Diptera</taxon>
        <taxon>Brachycera</taxon>
        <taxon>Muscomorpha</taxon>
        <taxon>Ephydroidea</taxon>
        <taxon>Drosophilidae</taxon>
        <taxon>Drosophila</taxon>
        <taxon>Sophophora</taxon>
    </lineage>
</organism>
<dbReference type="Proteomes" id="UP001652628">
    <property type="component" value="Chromosome 3"/>
</dbReference>
<keyword evidence="2" id="KW-1185">Reference proteome</keyword>
<reference evidence="3" key="1">
    <citation type="submission" date="2025-08" db="UniProtKB">
        <authorList>
            <consortium name="RefSeq"/>
        </authorList>
    </citation>
    <scope>IDENTIFICATION</scope>
</reference>
<evidence type="ECO:0000256" key="1">
    <source>
        <dbReference type="SAM" id="Coils"/>
    </source>
</evidence>
<evidence type="ECO:0000313" key="2">
    <source>
        <dbReference type="Proteomes" id="UP001652628"/>
    </source>
</evidence>
<evidence type="ECO:0000313" key="3">
    <source>
        <dbReference type="RefSeq" id="XP_016938292.2"/>
    </source>
</evidence>
<feature type="coiled-coil region" evidence="1">
    <location>
        <begin position="18"/>
        <end position="164"/>
    </location>
</feature>
<feature type="coiled-coil region" evidence="1">
    <location>
        <begin position="231"/>
        <end position="354"/>
    </location>
</feature>
<dbReference type="GeneID" id="108016181"/>
<accession>A0AB39ZNJ5</accession>
<name>A0AB39ZNJ5_DROSZ</name>
<proteinExistence type="predicted"/>
<gene>
    <name evidence="3" type="primary">LOC108016181</name>
</gene>
<dbReference type="AlphaFoldDB" id="A0AB39ZNJ5"/>
<protein>
    <submittedName>
        <fullName evidence="3">Paramyosin</fullName>
    </submittedName>
</protein>
<keyword evidence="1" id="KW-0175">Coiled coil</keyword>
<sequence>MTQHENKHAFPSSLREMAEGVERLVRDTNQDLRNFRQEQANMREHVNDMLDENRRLTSELAKCRNTLANGDYQDMKQRLLLTNNALDAAKKQVEELLKERKSLQAMQDFSKRTIENMELELRNYRVQLKQSGDDQIVQRYSKALKMMEAKVSAQQEELRTQAETIKALHEHKQRGGEQLQQLQAQLRDMGQDQVKVSSLQKQLKEYEISLSHTHNLLMESTRRESTAMRKVEEAITLSEEANREKMEAKKLADAYKEEVTQLATNIGTIMEEASTRVDSEVAQLKNKLKQKDNLITSLKEKLKKDSVEHKLVVHQLETRNNRLDHKYKEVVKQNDKLEAEVEVTCRRLSELERSLNEVHCEEAEDGKLKRQYESQMEHYLVAHKQMKSSYRAAMDDITQRFESVIYELRKENSELLADNQLLKSGAAGDGSRQPL</sequence>
<dbReference type="RefSeq" id="XP_016938292.2">
    <property type="nucleotide sequence ID" value="XM_017082803.4"/>
</dbReference>